<dbReference type="InterPro" id="IPR047271">
    <property type="entry name" value="Ephexin-like"/>
</dbReference>
<dbReference type="Proteomes" id="UP001461498">
    <property type="component" value="Unassembled WGS sequence"/>
</dbReference>
<evidence type="ECO:0000313" key="2">
    <source>
        <dbReference type="EMBL" id="KAK9501386.1"/>
    </source>
</evidence>
<evidence type="ECO:0000259" key="1">
    <source>
        <dbReference type="PROSITE" id="PS50010"/>
    </source>
</evidence>
<dbReference type="PANTHER" id="PTHR12845:SF5">
    <property type="entry name" value="EPHEXIN, ISOFORM D"/>
    <property type="match status" value="1"/>
</dbReference>
<dbReference type="Pfam" id="PF00621">
    <property type="entry name" value="RhoGEF"/>
    <property type="match status" value="1"/>
</dbReference>
<proteinExistence type="predicted"/>
<dbReference type="PROSITE" id="PS50010">
    <property type="entry name" value="DH_2"/>
    <property type="match status" value="1"/>
</dbReference>
<dbReference type="SUPFAM" id="SSF48065">
    <property type="entry name" value="DBL homology domain (DH-domain)"/>
    <property type="match status" value="2"/>
</dbReference>
<organism evidence="2 3">
    <name type="scientific">Rhynocoris fuscipes</name>
    <dbReference type="NCBI Taxonomy" id="488301"/>
    <lineage>
        <taxon>Eukaryota</taxon>
        <taxon>Metazoa</taxon>
        <taxon>Ecdysozoa</taxon>
        <taxon>Arthropoda</taxon>
        <taxon>Hexapoda</taxon>
        <taxon>Insecta</taxon>
        <taxon>Pterygota</taxon>
        <taxon>Neoptera</taxon>
        <taxon>Paraneoptera</taxon>
        <taxon>Hemiptera</taxon>
        <taxon>Heteroptera</taxon>
        <taxon>Panheteroptera</taxon>
        <taxon>Cimicomorpha</taxon>
        <taxon>Reduviidae</taxon>
        <taxon>Harpactorinae</taxon>
        <taxon>Harpactorini</taxon>
        <taxon>Rhynocoris</taxon>
    </lineage>
</organism>
<dbReference type="SMART" id="SM00325">
    <property type="entry name" value="RhoGEF"/>
    <property type="match status" value="1"/>
</dbReference>
<gene>
    <name evidence="2" type="ORF">O3M35_012121</name>
</gene>
<comment type="caution">
    <text evidence="2">The sequence shown here is derived from an EMBL/GenBank/DDBJ whole genome shotgun (WGS) entry which is preliminary data.</text>
</comment>
<dbReference type="CDD" id="cd00160">
    <property type="entry name" value="RhoGEF"/>
    <property type="match status" value="1"/>
</dbReference>
<dbReference type="AlphaFoldDB" id="A0AAW1CSI2"/>
<dbReference type="GO" id="GO:0005085">
    <property type="term" value="F:guanyl-nucleotide exchange factor activity"/>
    <property type="evidence" value="ECO:0007669"/>
    <property type="project" value="InterPro"/>
</dbReference>
<dbReference type="PANTHER" id="PTHR12845">
    <property type="entry name" value="GUANINE NUCLEOTIDE EXCHANGE FACTOR"/>
    <property type="match status" value="1"/>
</dbReference>
<accession>A0AAW1CSI2</accession>
<keyword evidence="3" id="KW-1185">Reference proteome</keyword>
<sequence length="648" mass="74798">MKTLMAISTEKRKNNINIWAKIPQVIAKNLTKKMSNREMAIADMKFSLLLNEVQYNKELSELIKLTRSHLMLKTEELPQFNRRHIVMLFKRLKKYSDELIRYAERNWTNPNDSVCLDPDLILPLLDTNSGTSYAMACIAYVDMLDEMRRLVKRNATREDLLTQVYSARINCEKVLAPLQRLTSLRATLRKILDEEVDKAQLQTVNQTLDNISGILDRCYEVLTSLHGPHYVAELDNILDFSLKLMSMRHSKKDEQTGCNFEEMPSIDTLKSALLEKKETPYISNESQKTDHVSMVNDSSVASSIITISSATPTVDEDQEIYELVDLPWKKINALSATDVDSDLTSMSLDTQGSENHTLLSSKKSSFEITKSENEEPLYEEIGDINKCAEKKQNKEFLLDLEWKEVFRLFSATEELNQTEVPLKEAKYEIITSEYTYIKSLRKFMKLYYNSIEIQQSLSQNDFKRIFGNFPELLKCSETFLQDLLESLQEDVHLKNISNIVRTHVVACFDPYVKHCQKYTKTVKLLEILLRDNTKFRKLIVQKAMEEEKTGESLQSYLVLPCQRVSRLPLLLQTVLNEETPNTSEFNETILAFNAVHKLSKDCEEAINRPEDLKSKVEAPQPTARIRKDNPVTSETKRTNIKFTGLFTV</sequence>
<reference evidence="2 3" key="1">
    <citation type="submission" date="2022-12" db="EMBL/GenBank/DDBJ databases">
        <title>Chromosome-level genome assembly of true bugs.</title>
        <authorList>
            <person name="Ma L."/>
            <person name="Li H."/>
        </authorList>
    </citation>
    <scope>NUCLEOTIDE SEQUENCE [LARGE SCALE GENOMIC DNA]</scope>
    <source>
        <strain evidence="2">Lab_2022b</strain>
    </source>
</reference>
<feature type="domain" description="DH" evidence="1">
    <location>
        <begin position="421"/>
        <end position="605"/>
    </location>
</feature>
<dbReference type="InterPro" id="IPR000219">
    <property type="entry name" value="DH_dom"/>
</dbReference>
<dbReference type="Gene3D" id="1.20.900.10">
    <property type="entry name" value="Dbl homology (DH) domain"/>
    <property type="match status" value="1"/>
</dbReference>
<dbReference type="InterPro" id="IPR035899">
    <property type="entry name" value="DBL_dom_sf"/>
</dbReference>
<evidence type="ECO:0000313" key="3">
    <source>
        <dbReference type="Proteomes" id="UP001461498"/>
    </source>
</evidence>
<protein>
    <recommendedName>
        <fullName evidence="1">DH domain-containing protein</fullName>
    </recommendedName>
</protein>
<name>A0AAW1CSI2_9HEMI</name>
<dbReference type="EMBL" id="JAPXFL010000009">
    <property type="protein sequence ID" value="KAK9501386.1"/>
    <property type="molecule type" value="Genomic_DNA"/>
</dbReference>